<evidence type="ECO:0000256" key="1">
    <source>
        <dbReference type="SAM" id="Phobius"/>
    </source>
</evidence>
<proteinExistence type="predicted"/>
<evidence type="ECO:0000313" key="2">
    <source>
        <dbReference type="EMBL" id="OGI55917.1"/>
    </source>
</evidence>
<name>A0A1F6UEW6_9PROT</name>
<dbReference type="Pfam" id="PF09656">
    <property type="entry name" value="PGPGW"/>
    <property type="match status" value="1"/>
</dbReference>
<keyword evidence="1" id="KW-0472">Membrane</keyword>
<accession>A0A1F6UEW6</accession>
<organism evidence="2 3">
    <name type="scientific">Candidatus Muproteobacteria bacterium RBG_19FT_COMBO_61_10</name>
    <dbReference type="NCBI Taxonomy" id="1817761"/>
    <lineage>
        <taxon>Bacteria</taxon>
        <taxon>Pseudomonadati</taxon>
        <taxon>Pseudomonadota</taxon>
        <taxon>Candidatus Muproteobacteria</taxon>
    </lineage>
</organism>
<evidence type="ECO:0008006" key="4">
    <source>
        <dbReference type="Google" id="ProtNLM"/>
    </source>
</evidence>
<dbReference type="EMBL" id="MFSV01000201">
    <property type="protein sequence ID" value="OGI55917.1"/>
    <property type="molecule type" value="Genomic_DNA"/>
</dbReference>
<feature type="transmembrane region" description="Helical" evidence="1">
    <location>
        <begin position="21"/>
        <end position="39"/>
    </location>
</feature>
<dbReference type="InterPro" id="IPR019099">
    <property type="entry name" value="Uncharacterised_PGPGW_TM"/>
</dbReference>
<sequence length="84" mass="9826">MHPLKAFFIRHYHNLKASSNHYLRKAVGVLLVLAGLMGFLPVVGYWMIPVGLALLAVDWAWARRLSRRLRVWYGRRIQGIRRKS</sequence>
<protein>
    <recommendedName>
        <fullName evidence="4">Transmembrane protein (PGPGW)</fullName>
    </recommendedName>
</protein>
<dbReference type="AlphaFoldDB" id="A0A1F6UEW6"/>
<dbReference type="Proteomes" id="UP000177950">
    <property type="component" value="Unassembled WGS sequence"/>
</dbReference>
<comment type="caution">
    <text evidence="2">The sequence shown here is derived from an EMBL/GenBank/DDBJ whole genome shotgun (WGS) entry which is preliminary data.</text>
</comment>
<evidence type="ECO:0000313" key="3">
    <source>
        <dbReference type="Proteomes" id="UP000177950"/>
    </source>
</evidence>
<keyword evidence="1" id="KW-0812">Transmembrane</keyword>
<keyword evidence="1" id="KW-1133">Transmembrane helix</keyword>
<gene>
    <name evidence="2" type="ORF">A2V58_01745</name>
</gene>
<reference evidence="2 3" key="1">
    <citation type="journal article" date="2016" name="Nat. Commun.">
        <title>Thousands of microbial genomes shed light on interconnected biogeochemical processes in an aquifer system.</title>
        <authorList>
            <person name="Anantharaman K."/>
            <person name="Brown C.T."/>
            <person name="Hug L.A."/>
            <person name="Sharon I."/>
            <person name="Castelle C.J."/>
            <person name="Probst A.J."/>
            <person name="Thomas B.C."/>
            <person name="Singh A."/>
            <person name="Wilkins M.J."/>
            <person name="Karaoz U."/>
            <person name="Brodie E.L."/>
            <person name="Williams K.H."/>
            <person name="Hubbard S.S."/>
            <person name="Banfield J.F."/>
        </authorList>
    </citation>
    <scope>NUCLEOTIDE SEQUENCE [LARGE SCALE GENOMIC DNA]</scope>
</reference>